<dbReference type="GO" id="GO:0030145">
    <property type="term" value="F:manganese ion binding"/>
    <property type="evidence" value="ECO:0007669"/>
    <property type="project" value="InterPro"/>
</dbReference>
<feature type="domain" description="Cytosol aminopeptidase" evidence="6">
    <location>
        <begin position="302"/>
        <end position="309"/>
    </location>
</feature>
<evidence type="ECO:0000313" key="8">
    <source>
        <dbReference type="Proteomes" id="UP000054742"/>
    </source>
</evidence>
<protein>
    <submittedName>
        <fullName evidence="7">Leucine aminopeptidase</fullName>
    </submittedName>
</protein>
<evidence type="ECO:0000256" key="1">
    <source>
        <dbReference type="ARBA" id="ARBA00009528"/>
    </source>
</evidence>
<keyword evidence="5" id="KW-0464">Manganese</keyword>
<evidence type="ECO:0000256" key="2">
    <source>
        <dbReference type="ARBA" id="ARBA00022438"/>
    </source>
</evidence>
<keyword evidence="3" id="KW-0645">Protease</keyword>
<dbReference type="RefSeq" id="WP_058440984.1">
    <property type="nucleotide sequence ID" value="NZ_CAAAHU010000029.1"/>
</dbReference>
<dbReference type="GO" id="GO:0005737">
    <property type="term" value="C:cytoplasm"/>
    <property type="evidence" value="ECO:0007669"/>
    <property type="project" value="InterPro"/>
</dbReference>
<proteinExistence type="inferred from homology"/>
<dbReference type="AlphaFoldDB" id="A0A0W0SQJ0"/>
<dbReference type="EMBL" id="LNXV01000006">
    <property type="protein sequence ID" value="KTC85521.1"/>
    <property type="molecule type" value="Genomic_DNA"/>
</dbReference>
<dbReference type="Gene3D" id="3.40.630.10">
    <property type="entry name" value="Zn peptidases"/>
    <property type="match status" value="1"/>
</dbReference>
<dbReference type="SUPFAM" id="SSF53187">
    <property type="entry name" value="Zn-dependent exopeptidases"/>
    <property type="match status" value="1"/>
</dbReference>
<dbReference type="GO" id="GO:0006508">
    <property type="term" value="P:proteolysis"/>
    <property type="evidence" value="ECO:0007669"/>
    <property type="project" value="UniProtKB-KW"/>
</dbReference>
<dbReference type="InterPro" id="IPR043472">
    <property type="entry name" value="Macro_dom-like"/>
</dbReference>
<keyword evidence="2 7" id="KW-0031">Aminopeptidase</keyword>
<evidence type="ECO:0000313" key="7">
    <source>
        <dbReference type="EMBL" id="KTC85521.1"/>
    </source>
</evidence>
<comment type="similarity">
    <text evidence="1">Belongs to the peptidase M17 family.</text>
</comment>
<dbReference type="PRINTS" id="PR00481">
    <property type="entry name" value="LAMNOPPTDASE"/>
</dbReference>
<evidence type="ECO:0000256" key="3">
    <source>
        <dbReference type="ARBA" id="ARBA00022670"/>
    </source>
</evidence>
<name>A0A0W0SQJ0_9GAMM</name>
<dbReference type="Pfam" id="PF21337">
    <property type="entry name" value="Peptidase_M17_N_1"/>
    <property type="match status" value="1"/>
</dbReference>
<dbReference type="InterPro" id="IPR048816">
    <property type="entry name" value="Peptidase_M17_N_1"/>
</dbReference>
<dbReference type="Proteomes" id="UP000054742">
    <property type="component" value="Unassembled WGS sequence"/>
</dbReference>
<sequence>MHAKMFYETSSDKAIPLFLISQVQWEQGLETVTSAENNFLKLQQFKAKAGDICLITNQDGVLTKVYLGTGNKEEVLAAACAASRLPPGCYLPQQELSQSATVAWALAQYRFTEYKKQEIIPNILIVDEGKLPALFAEVDAIFLVRDLINIPTNDLGPEELAAVVDKIAKENHADFQQWIGDELIKNNFPTIYAVGRASAKAPRLLCLTWGDEKHPKVTLVGKGVCFDSGGLDIKPASAMRLMKKDMGGAAHAIGLAQWIMKQQLPIRLQVFIPAVENAVGPDAFRPGDILTMRNGLTVEVDNTDAEGRLVLADAIVKACEESPELLIDFATLTGAARVAVGTEIAAMFCNNDGFAQSLSISSAMTNDPIWRLPLFAGYNSMLDSSVADVANASSSPYAGAITAALFLQRFIPDSIAWAHFDVMAWNISSKPGRPEGGEAMGLRAVAHYLSKVYGKE</sequence>
<evidence type="ECO:0000256" key="4">
    <source>
        <dbReference type="ARBA" id="ARBA00022801"/>
    </source>
</evidence>
<dbReference type="InterPro" id="IPR000819">
    <property type="entry name" value="Peptidase_M17_C"/>
</dbReference>
<gene>
    <name evidence="7" type="primary">pepA</name>
    <name evidence="7" type="ORF">Lbru_0886</name>
</gene>
<dbReference type="Pfam" id="PF00883">
    <property type="entry name" value="Peptidase_M17"/>
    <property type="match status" value="1"/>
</dbReference>
<dbReference type="STRING" id="29422.Lbru_0886"/>
<keyword evidence="8" id="KW-1185">Reference proteome</keyword>
<evidence type="ECO:0000259" key="6">
    <source>
        <dbReference type="PROSITE" id="PS00631"/>
    </source>
</evidence>
<dbReference type="CDD" id="cd00433">
    <property type="entry name" value="Peptidase_M17"/>
    <property type="match status" value="1"/>
</dbReference>
<dbReference type="GO" id="GO:0070006">
    <property type="term" value="F:metalloaminopeptidase activity"/>
    <property type="evidence" value="ECO:0007669"/>
    <property type="project" value="InterPro"/>
</dbReference>
<accession>A0A0W0SQJ0</accession>
<dbReference type="PANTHER" id="PTHR11963:SF20">
    <property type="entry name" value="PEPTIDASE B"/>
    <property type="match status" value="1"/>
</dbReference>
<comment type="caution">
    <text evidence="7">The sequence shown here is derived from an EMBL/GenBank/DDBJ whole genome shotgun (WGS) entry which is preliminary data.</text>
</comment>
<dbReference type="PANTHER" id="PTHR11963">
    <property type="entry name" value="LEUCINE AMINOPEPTIDASE-RELATED"/>
    <property type="match status" value="1"/>
</dbReference>
<keyword evidence="4" id="KW-0378">Hydrolase</keyword>
<dbReference type="PROSITE" id="PS00631">
    <property type="entry name" value="CYTOSOL_AP"/>
    <property type="match status" value="1"/>
</dbReference>
<dbReference type="PATRIC" id="fig|29422.6.peg.929"/>
<evidence type="ECO:0000256" key="5">
    <source>
        <dbReference type="ARBA" id="ARBA00023211"/>
    </source>
</evidence>
<dbReference type="Gene3D" id="3.40.220.10">
    <property type="entry name" value="Leucine Aminopeptidase, subunit E, domain 1"/>
    <property type="match status" value="1"/>
</dbReference>
<reference evidence="7 8" key="1">
    <citation type="submission" date="2015-11" db="EMBL/GenBank/DDBJ databases">
        <title>Genomic analysis of 38 Legionella species identifies large and diverse effector repertoires.</title>
        <authorList>
            <person name="Burstein D."/>
            <person name="Amaro F."/>
            <person name="Zusman T."/>
            <person name="Lifshitz Z."/>
            <person name="Cohen O."/>
            <person name="Gilbert J.A."/>
            <person name="Pupko T."/>
            <person name="Shuman H.A."/>
            <person name="Segal G."/>
        </authorList>
    </citation>
    <scope>NUCLEOTIDE SEQUENCE [LARGE SCALE GENOMIC DNA]</scope>
    <source>
        <strain evidence="7 8">ATCC 43878</strain>
    </source>
</reference>
<dbReference type="OrthoDB" id="9809354at2"/>
<organism evidence="7 8">
    <name type="scientific">Legionella brunensis</name>
    <dbReference type="NCBI Taxonomy" id="29422"/>
    <lineage>
        <taxon>Bacteria</taxon>
        <taxon>Pseudomonadati</taxon>
        <taxon>Pseudomonadota</taxon>
        <taxon>Gammaproteobacteria</taxon>
        <taxon>Legionellales</taxon>
        <taxon>Legionellaceae</taxon>
        <taxon>Legionella</taxon>
    </lineage>
</organism>
<dbReference type="InterPro" id="IPR011356">
    <property type="entry name" value="Leucine_aapep/pepB"/>
</dbReference>